<name>A0AAN4RKZ6_9ENTE</name>
<dbReference type="AlphaFoldDB" id="A0AAN4RKZ6"/>
<evidence type="ECO:0000256" key="7">
    <source>
        <dbReference type="ARBA" id="ARBA00022697"/>
    </source>
</evidence>
<dbReference type="EMBL" id="BKBQ01000018">
    <property type="protein sequence ID" value="GEQ54494.1"/>
    <property type="molecule type" value="Genomic_DNA"/>
</dbReference>
<dbReference type="GO" id="GO:0005737">
    <property type="term" value="C:cytoplasm"/>
    <property type="evidence" value="ECO:0007669"/>
    <property type="project" value="UniProtKB-SubCell"/>
</dbReference>
<dbReference type="EC" id="2.7.1.39" evidence="3 13"/>
<dbReference type="PRINTS" id="PR00958">
    <property type="entry name" value="HOMSERKINASE"/>
</dbReference>
<dbReference type="InterPro" id="IPR000870">
    <property type="entry name" value="Homoserine_kinase"/>
</dbReference>
<dbReference type="KEGG" id="tkr:C7K43_04910"/>
<dbReference type="Pfam" id="PF08544">
    <property type="entry name" value="GHMP_kinases_C"/>
    <property type="match status" value="1"/>
</dbReference>
<reference evidence="17" key="2">
    <citation type="journal article" date="2020" name="Int. Dairy J.">
        <title>Lactic acid bacterial diversity in Brie cheese focusing on salt concentration and pH of isolation medium and characterisation of halophilic and alkaliphilic lactic acid bacterial isolates.</title>
        <authorList>
            <person name="Unno R."/>
            <person name="Matsutani M."/>
            <person name="Suzuki T."/>
            <person name="Kodama K."/>
            <person name="Matsushita H."/>
            <person name="Yamasato K."/>
            <person name="Koizumi Y."/>
            <person name="Ishikawa M."/>
        </authorList>
    </citation>
    <scope>NUCLEOTIDE SEQUENCE</scope>
    <source>
        <strain evidence="17">7C1</strain>
        <strain evidence="16">8C4</strain>
    </source>
</reference>
<dbReference type="Pfam" id="PF00288">
    <property type="entry name" value="GHMP_kinases_N"/>
    <property type="match status" value="1"/>
</dbReference>
<dbReference type="Gene3D" id="3.30.230.10">
    <property type="match status" value="1"/>
</dbReference>
<evidence type="ECO:0000256" key="2">
    <source>
        <dbReference type="ARBA" id="ARBA00007370"/>
    </source>
</evidence>
<keyword evidence="5 13" id="KW-0028">Amino-acid biosynthesis</keyword>
<dbReference type="EMBL" id="BKBO01000019">
    <property type="protein sequence ID" value="GEQ49513.1"/>
    <property type="molecule type" value="Genomic_DNA"/>
</dbReference>
<evidence type="ECO:0000256" key="11">
    <source>
        <dbReference type="ARBA" id="ARBA00049375"/>
    </source>
</evidence>
<dbReference type="PANTHER" id="PTHR20861:SF1">
    <property type="entry name" value="HOMOSERINE KINASE"/>
    <property type="match status" value="1"/>
</dbReference>
<keyword evidence="13" id="KW-0963">Cytoplasm</keyword>
<evidence type="ECO:0000256" key="8">
    <source>
        <dbReference type="ARBA" id="ARBA00022741"/>
    </source>
</evidence>
<sequence length="291" mass="32035">MKICVPATSANLGPGFDSCGVALSSYLTIEIIEEDTKWTVDHELGDAIPHDEQNLLIQTAQQVAPGLKPQHLKMTSSIPIARGLGSSSSIIVAGIELANRLENLNLTERQKIEIATSIEGHPDNCAPAICGDFVVASYFFNQNKPTIHYVKHYFPECQIIAYIPHSQVLTKESRSVLPETLSFEEAVKASSIANVMIAAVLNGDLRLAGKMMEQDRWHEAYRQEFVPHLATIREIVKRNEGYAAFLSGAGPTVLILTSEEKSDLITFELEQMEGSAQIEQLSVDREGVQVF</sequence>
<evidence type="ECO:0000256" key="9">
    <source>
        <dbReference type="ARBA" id="ARBA00022777"/>
    </source>
</evidence>
<evidence type="ECO:0000313" key="18">
    <source>
        <dbReference type="Proteomes" id="UP000886597"/>
    </source>
</evidence>
<keyword evidence="6 13" id="KW-0808">Transferase</keyword>
<dbReference type="GO" id="GO:0004413">
    <property type="term" value="F:homoserine kinase activity"/>
    <property type="evidence" value="ECO:0007669"/>
    <property type="project" value="UniProtKB-UniRule"/>
</dbReference>
<dbReference type="InterPro" id="IPR006204">
    <property type="entry name" value="GHMP_kinase_N_dom"/>
</dbReference>
<evidence type="ECO:0000256" key="13">
    <source>
        <dbReference type="HAMAP-Rule" id="MF_00384"/>
    </source>
</evidence>
<comment type="subcellular location">
    <subcellularLocation>
        <location evidence="13">Cytoplasm</location>
    </subcellularLocation>
</comment>
<dbReference type="InterPro" id="IPR006203">
    <property type="entry name" value="GHMP_knse_ATP-bd_CS"/>
</dbReference>
<dbReference type="Proteomes" id="UP000886597">
    <property type="component" value="Unassembled WGS sequence"/>
</dbReference>
<dbReference type="NCBIfam" id="TIGR00191">
    <property type="entry name" value="thrB"/>
    <property type="match status" value="1"/>
</dbReference>
<dbReference type="InterPro" id="IPR014721">
    <property type="entry name" value="Ribsml_uS5_D2-typ_fold_subgr"/>
</dbReference>
<accession>A0AAN4RKZ6</accession>
<evidence type="ECO:0000313" key="19">
    <source>
        <dbReference type="Proteomes" id="UP000886607"/>
    </source>
</evidence>
<keyword evidence="10 13" id="KW-0067">ATP-binding</keyword>
<evidence type="ECO:0000256" key="12">
    <source>
        <dbReference type="ARBA" id="ARBA00049954"/>
    </source>
</evidence>
<gene>
    <name evidence="13 17" type="primary">thrB</name>
    <name evidence="16" type="ORF">TK11N_13650</name>
    <name evidence="17" type="ORF">TK2N_13380</name>
</gene>
<comment type="pathway">
    <text evidence="1 13">Amino-acid biosynthesis; L-threonine biosynthesis; L-threonine from L-aspartate: step 4/5.</text>
</comment>
<evidence type="ECO:0000313" key="16">
    <source>
        <dbReference type="EMBL" id="GEQ49513.1"/>
    </source>
</evidence>
<keyword evidence="19" id="KW-1185">Reference proteome</keyword>
<evidence type="ECO:0000256" key="3">
    <source>
        <dbReference type="ARBA" id="ARBA00012078"/>
    </source>
</evidence>
<dbReference type="PIRSF" id="PIRSF000676">
    <property type="entry name" value="Homoser_kin"/>
    <property type="match status" value="1"/>
</dbReference>
<dbReference type="PROSITE" id="PS00627">
    <property type="entry name" value="GHMP_KINASES_ATP"/>
    <property type="match status" value="1"/>
</dbReference>
<evidence type="ECO:0000256" key="4">
    <source>
        <dbReference type="ARBA" id="ARBA00017858"/>
    </source>
</evidence>
<keyword evidence="7 13" id="KW-0791">Threonine biosynthesis</keyword>
<comment type="function">
    <text evidence="12 13">Catalyzes the ATP-dependent phosphorylation of L-homoserine to L-homoserine phosphate.</text>
</comment>
<dbReference type="HAMAP" id="MF_00384">
    <property type="entry name" value="Homoser_kinase"/>
    <property type="match status" value="1"/>
</dbReference>
<dbReference type="SUPFAM" id="SSF55060">
    <property type="entry name" value="GHMP Kinase, C-terminal domain"/>
    <property type="match status" value="1"/>
</dbReference>
<dbReference type="InterPro" id="IPR036554">
    <property type="entry name" value="GHMP_kinase_C_sf"/>
</dbReference>
<proteinExistence type="inferred from homology"/>
<feature type="domain" description="GHMP kinase N-terminal" evidence="14">
    <location>
        <begin position="54"/>
        <end position="131"/>
    </location>
</feature>
<dbReference type="InterPro" id="IPR013750">
    <property type="entry name" value="GHMP_kinase_C_dom"/>
</dbReference>
<reference evidence="17" key="1">
    <citation type="submission" date="2019-08" db="EMBL/GenBank/DDBJ databases">
        <authorList>
            <person name="Ishikawa M."/>
            <person name="Suzuki T."/>
            <person name="Matsutani M."/>
        </authorList>
    </citation>
    <scope>NUCLEOTIDE SEQUENCE</scope>
    <source>
        <strain evidence="17">7C1</strain>
        <strain evidence="16">8C4</strain>
    </source>
</reference>
<dbReference type="RefSeq" id="WP_124005839.1">
    <property type="nucleotide sequence ID" value="NZ_BJYN01000022.1"/>
</dbReference>
<comment type="catalytic activity">
    <reaction evidence="11 13">
        <text>L-homoserine + ATP = O-phospho-L-homoserine + ADP + H(+)</text>
        <dbReference type="Rhea" id="RHEA:13985"/>
        <dbReference type="ChEBI" id="CHEBI:15378"/>
        <dbReference type="ChEBI" id="CHEBI:30616"/>
        <dbReference type="ChEBI" id="CHEBI:57476"/>
        <dbReference type="ChEBI" id="CHEBI:57590"/>
        <dbReference type="ChEBI" id="CHEBI:456216"/>
        <dbReference type="EC" id="2.7.1.39"/>
    </reaction>
</comment>
<dbReference type="GO" id="GO:0005524">
    <property type="term" value="F:ATP binding"/>
    <property type="evidence" value="ECO:0007669"/>
    <property type="project" value="UniProtKB-UniRule"/>
</dbReference>
<dbReference type="PANTHER" id="PTHR20861">
    <property type="entry name" value="HOMOSERINE/4-DIPHOSPHOCYTIDYL-2-C-METHYL-D-ERYTHRITOL KINASE"/>
    <property type="match status" value="1"/>
</dbReference>
<feature type="domain" description="GHMP kinase C-terminal" evidence="15">
    <location>
        <begin position="196"/>
        <end position="266"/>
    </location>
</feature>
<dbReference type="Gene3D" id="3.30.70.890">
    <property type="entry name" value="GHMP kinase, C-terminal domain"/>
    <property type="match status" value="1"/>
</dbReference>
<comment type="similarity">
    <text evidence="2 13">Belongs to the GHMP kinase family. Homoserine kinase subfamily.</text>
</comment>
<dbReference type="SUPFAM" id="SSF54211">
    <property type="entry name" value="Ribosomal protein S5 domain 2-like"/>
    <property type="match status" value="1"/>
</dbReference>
<comment type="caution">
    <text evidence="17">The sequence shown here is derived from an EMBL/GenBank/DDBJ whole genome shotgun (WGS) entry which is preliminary data.</text>
</comment>
<evidence type="ECO:0000256" key="5">
    <source>
        <dbReference type="ARBA" id="ARBA00022605"/>
    </source>
</evidence>
<evidence type="ECO:0000313" key="17">
    <source>
        <dbReference type="EMBL" id="GEQ54494.1"/>
    </source>
</evidence>
<keyword evidence="9 13" id="KW-0418">Kinase</keyword>
<dbReference type="GeneID" id="69985280"/>
<evidence type="ECO:0000259" key="15">
    <source>
        <dbReference type="Pfam" id="PF08544"/>
    </source>
</evidence>
<keyword evidence="8 13" id="KW-0547">Nucleotide-binding</keyword>
<dbReference type="InterPro" id="IPR020568">
    <property type="entry name" value="Ribosomal_Su5_D2-typ_SF"/>
</dbReference>
<dbReference type="Proteomes" id="UP000886607">
    <property type="component" value="Unassembled WGS sequence"/>
</dbReference>
<evidence type="ECO:0000256" key="6">
    <source>
        <dbReference type="ARBA" id="ARBA00022679"/>
    </source>
</evidence>
<organism evidence="17 18">
    <name type="scientific">Tetragenococcus koreensis</name>
    <dbReference type="NCBI Taxonomy" id="290335"/>
    <lineage>
        <taxon>Bacteria</taxon>
        <taxon>Bacillati</taxon>
        <taxon>Bacillota</taxon>
        <taxon>Bacilli</taxon>
        <taxon>Lactobacillales</taxon>
        <taxon>Enterococcaceae</taxon>
        <taxon>Tetragenococcus</taxon>
    </lineage>
</organism>
<evidence type="ECO:0000259" key="14">
    <source>
        <dbReference type="Pfam" id="PF00288"/>
    </source>
</evidence>
<evidence type="ECO:0000256" key="10">
    <source>
        <dbReference type="ARBA" id="ARBA00022840"/>
    </source>
</evidence>
<protein>
    <recommendedName>
        <fullName evidence="4 13">Homoserine kinase</fullName>
        <shortName evidence="13">HK</shortName>
        <shortName evidence="13">HSK</shortName>
        <ecNumber evidence="3 13">2.7.1.39</ecNumber>
    </recommendedName>
</protein>
<feature type="binding site" evidence="13">
    <location>
        <begin position="79"/>
        <end position="89"/>
    </location>
    <ligand>
        <name>ATP</name>
        <dbReference type="ChEBI" id="CHEBI:30616"/>
    </ligand>
</feature>
<evidence type="ECO:0000256" key="1">
    <source>
        <dbReference type="ARBA" id="ARBA00005015"/>
    </source>
</evidence>
<dbReference type="GO" id="GO:0009088">
    <property type="term" value="P:threonine biosynthetic process"/>
    <property type="evidence" value="ECO:0007669"/>
    <property type="project" value="UniProtKB-UniRule"/>
</dbReference>